<name>R9ULT0_9BACL</name>
<accession>R9ULT0</accession>
<evidence type="ECO:0000313" key="2">
    <source>
        <dbReference type="Proteomes" id="UP000007392"/>
    </source>
</evidence>
<reference evidence="1 2" key="1">
    <citation type="submission" date="2013-06" db="EMBL/GenBank/DDBJ databases">
        <title>Complete genome sequence of Paenibacillus mucilaginosus K02.</title>
        <authorList>
            <person name="Xiao B."/>
            <person name="Sun L."/>
            <person name="Xiao L."/>
            <person name="Lian B."/>
        </authorList>
    </citation>
    <scope>NUCLEOTIDE SEQUENCE [LARGE SCALE GENOMIC DNA]</scope>
    <source>
        <strain evidence="1 2">K02</strain>
    </source>
</reference>
<organism evidence="1 2">
    <name type="scientific">Paenibacillus mucilaginosus K02</name>
    <dbReference type="NCBI Taxonomy" id="997761"/>
    <lineage>
        <taxon>Bacteria</taxon>
        <taxon>Bacillati</taxon>
        <taxon>Bacillota</taxon>
        <taxon>Bacilli</taxon>
        <taxon>Bacillales</taxon>
        <taxon>Paenibacillaceae</taxon>
        <taxon>Paenibacillus</taxon>
    </lineage>
</organism>
<protein>
    <submittedName>
        <fullName evidence="1">Uncharacterized protein</fullName>
    </submittedName>
</protein>
<dbReference type="AlphaFoldDB" id="R9ULT0"/>
<dbReference type="HOGENOM" id="CLU_2845665_0_0_9"/>
<evidence type="ECO:0000313" key="1">
    <source>
        <dbReference type="EMBL" id="AGN70804.1"/>
    </source>
</evidence>
<dbReference type="Proteomes" id="UP000007392">
    <property type="component" value="Chromosome"/>
</dbReference>
<proteinExistence type="predicted"/>
<dbReference type="KEGG" id="pmw:B2K_40250"/>
<dbReference type="EMBL" id="CP003422">
    <property type="protein sequence ID" value="AGN70804.1"/>
    <property type="molecule type" value="Genomic_DNA"/>
</dbReference>
<gene>
    <name evidence="1" type="ORF">B2K_40250</name>
</gene>
<sequence>MLQEYVETGSGDPVTFHYELKTYDADTNRISGAFAKLSGQSSLLGTDARGESVYVVSAAAPEPWK</sequence>